<feature type="compositionally biased region" description="Low complexity" evidence="1">
    <location>
        <begin position="1"/>
        <end position="10"/>
    </location>
</feature>
<sequence length="451" mass="45885">MSAEEAATTTREAEEAEEPVAPGGTEETPAVEDTAANDAEASPATAEASEDPSGAEGAAAVPDDEATDEVDELLAVGENLAGMTLADVEGEADVDENPQSAPVKTPDVFDRMGYGSSEDGDGGERTAADVESDDDDDRDLVAPLVAAIRRADSGEEPLSPSSIGAKAWALSYEISGFVGTLDAPPGVDATIDELPVFIRNAVDALPTLARALALAPEPVNTQRKILIPAAGAHRVAIVEIIASLLEIGIAGVDAAVAATEVVPGELALVPAVAAMLFTHAQGSPLLCVATRVVCTALQSPTEALWEPLLAGGWASAAAAAGVTPAVEPADDGNLQTRVARAAGAAVELKPGCRECNVGFVLITATTMRDLEGDEDPPHLALREALENDAGWQTFAAEGGALERLDSERSGGLCGPKPSRGMSLMDMAGGGGGVGMTSQELLQVLQSLSAQR</sequence>
<proteinExistence type="predicted"/>
<feature type="compositionally biased region" description="Acidic residues" evidence="1">
    <location>
        <begin position="62"/>
        <end position="72"/>
    </location>
</feature>
<feature type="region of interest" description="Disordered" evidence="1">
    <location>
        <begin position="90"/>
        <end position="138"/>
    </location>
</feature>
<name>A0A7S0PUI1_MICPS</name>
<accession>A0A7S0PUI1</accession>
<protein>
    <submittedName>
        <fullName evidence="2">Uncharacterized protein</fullName>
    </submittedName>
</protein>
<organism evidence="2">
    <name type="scientific">Micromonas pusilla</name>
    <name type="common">Picoplanktonic green alga</name>
    <name type="synonym">Chromulina pusilla</name>
    <dbReference type="NCBI Taxonomy" id="38833"/>
    <lineage>
        <taxon>Eukaryota</taxon>
        <taxon>Viridiplantae</taxon>
        <taxon>Chlorophyta</taxon>
        <taxon>Mamiellophyceae</taxon>
        <taxon>Mamiellales</taxon>
        <taxon>Mamiellaceae</taxon>
        <taxon>Micromonas</taxon>
    </lineage>
</organism>
<feature type="compositionally biased region" description="Low complexity" evidence="1">
    <location>
        <begin position="19"/>
        <end position="47"/>
    </location>
</feature>
<dbReference type="AlphaFoldDB" id="A0A7S0PUI1"/>
<evidence type="ECO:0000256" key="1">
    <source>
        <dbReference type="SAM" id="MobiDB-lite"/>
    </source>
</evidence>
<evidence type="ECO:0000313" key="2">
    <source>
        <dbReference type="EMBL" id="CAD8591693.1"/>
    </source>
</evidence>
<reference evidence="2" key="1">
    <citation type="submission" date="2021-01" db="EMBL/GenBank/DDBJ databases">
        <authorList>
            <person name="Corre E."/>
            <person name="Pelletier E."/>
            <person name="Niang G."/>
            <person name="Scheremetjew M."/>
            <person name="Finn R."/>
            <person name="Kale V."/>
            <person name="Holt S."/>
            <person name="Cochrane G."/>
            <person name="Meng A."/>
            <person name="Brown T."/>
            <person name="Cohen L."/>
        </authorList>
    </citation>
    <scope>NUCLEOTIDE SEQUENCE</scope>
    <source>
        <strain evidence="2">CCMP494</strain>
    </source>
</reference>
<dbReference type="EMBL" id="HBEV01011693">
    <property type="protein sequence ID" value="CAD8591693.1"/>
    <property type="molecule type" value="Transcribed_RNA"/>
</dbReference>
<feature type="region of interest" description="Disordered" evidence="1">
    <location>
        <begin position="1"/>
        <end position="78"/>
    </location>
</feature>
<gene>
    <name evidence="2" type="ORF">MSP1404_LOCUS9097</name>
</gene>